<dbReference type="InterPro" id="IPR006143">
    <property type="entry name" value="RND_pump_MFP"/>
</dbReference>
<dbReference type="PANTHER" id="PTHR30469">
    <property type="entry name" value="MULTIDRUG RESISTANCE PROTEIN MDTA"/>
    <property type="match status" value="1"/>
</dbReference>
<dbReference type="RefSeq" id="WP_307158319.1">
    <property type="nucleotide sequence ID" value="NZ_JAUSWH010000007.1"/>
</dbReference>
<dbReference type="Pfam" id="PF25954">
    <property type="entry name" value="Beta-barrel_RND_2"/>
    <property type="match status" value="1"/>
</dbReference>
<evidence type="ECO:0000256" key="1">
    <source>
        <dbReference type="ARBA" id="ARBA00009477"/>
    </source>
</evidence>
<dbReference type="InterPro" id="IPR058625">
    <property type="entry name" value="MdtA-like_BSH"/>
</dbReference>
<feature type="domain" description="Multidrug resistance protein MdtA-like alpha-helical hairpin" evidence="2">
    <location>
        <begin position="100"/>
        <end position="168"/>
    </location>
</feature>
<dbReference type="PROSITE" id="PS51257">
    <property type="entry name" value="PROKAR_LIPOPROTEIN"/>
    <property type="match status" value="1"/>
</dbReference>
<dbReference type="Gene3D" id="1.10.287.470">
    <property type="entry name" value="Helix hairpin bin"/>
    <property type="match status" value="1"/>
</dbReference>
<evidence type="ECO:0000313" key="5">
    <source>
        <dbReference type="EMBL" id="MDQ0456113.1"/>
    </source>
</evidence>
<protein>
    <submittedName>
        <fullName evidence="5">RND family efflux transporter MFP subunit</fullName>
    </submittedName>
</protein>
<dbReference type="PANTHER" id="PTHR30469:SF38">
    <property type="entry name" value="HLYD FAMILY SECRETION PROTEIN"/>
    <property type="match status" value="1"/>
</dbReference>
<dbReference type="Gene3D" id="2.40.50.100">
    <property type="match status" value="1"/>
</dbReference>
<dbReference type="InterPro" id="IPR058624">
    <property type="entry name" value="MdtA-like_HH"/>
</dbReference>
<dbReference type="Pfam" id="PF25917">
    <property type="entry name" value="BSH_RND"/>
    <property type="match status" value="1"/>
</dbReference>
<organism evidence="5 6">
    <name type="scientific">Rhizobium paknamense</name>
    <dbReference type="NCBI Taxonomy" id="1206817"/>
    <lineage>
        <taxon>Bacteria</taxon>
        <taxon>Pseudomonadati</taxon>
        <taxon>Pseudomonadota</taxon>
        <taxon>Alphaproteobacteria</taxon>
        <taxon>Hyphomicrobiales</taxon>
        <taxon>Rhizobiaceae</taxon>
        <taxon>Rhizobium/Agrobacterium group</taxon>
        <taxon>Rhizobium</taxon>
    </lineage>
</organism>
<gene>
    <name evidence="5" type="ORF">QO005_002454</name>
</gene>
<dbReference type="Gene3D" id="2.40.420.20">
    <property type="match status" value="1"/>
</dbReference>
<keyword evidence="6" id="KW-1185">Reference proteome</keyword>
<evidence type="ECO:0000259" key="2">
    <source>
        <dbReference type="Pfam" id="PF25876"/>
    </source>
</evidence>
<dbReference type="Gene3D" id="2.40.30.170">
    <property type="match status" value="1"/>
</dbReference>
<dbReference type="EMBL" id="JAUSWH010000007">
    <property type="protein sequence ID" value="MDQ0456113.1"/>
    <property type="molecule type" value="Genomic_DNA"/>
</dbReference>
<evidence type="ECO:0000313" key="6">
    <source>
        <dbReference type="Proteomes" id="UP001235269"/>
    </source>
</evidence>
<dbReference type="Pfam" id="PF25876">
    <property type="entry name" value="HH_MFP_RND"/>
    <property type="match status" value="1"/>
</dbReference>
<reference evidence="5 6" key="1">
    <citation type="submission" date="2023-07" db="EMBL/GenBank/DDBJ databases">
        <title>Genomic Encyclopedia of Type Strains, Phase IV (KMG-IV): sequencing the most valuable type-strain genomes for metagenomic binning, comparative biology and taxonomic classification.</title>
        <authorList>
            <person name="Goeker M."/>
        </authorList>
    </citation>
    <scope>NUCLEOTIDE SEQUENCE [LARGE SCALE GENOMIC DNA]</scope>
    <source>
        <strain evidence="5 6">DSM 100301</strain>
    </source>
</reference>
<evidence type="ECO:0000259" key="4">
    <source>
        <dbReference type="Pfam" id="PF25954"/>
    </source>
</evidence>
<dbReference type="SUPFAM" id="SSF111369">
    <property type="entry name" value="HlyD-like secretion proteins"/>
    <property type="match status" value="1"/>
</dbReference>
<dbReference type="InterPro" id="IPR058792">
    <property type="entry name" value="Beta-barrel_RND_2"/>
</dbReference>
<name>A0ABU0IEP1_9HYPH</name>
<accession>A0ABU0IEP1</accession>
<feature type="domain" description="CusB-like beta-barrel" evidence="4">
    <location>
        <begin position="208"/>
        <end position="262"/>
    </location>
</feature>
<dbReference type="NCBIfam" id="TIGR01730">
    <property type="entry name" value="RND_mfp"/>
    <property type="match status" value="1"/>
</dbReference>
<comment type="caution">
    <text evidence="5">The sequence shown here is derived from an EMBL/GenBank/DDBJ whole genome shotgun (WGS) entry which is preliminary data.</text>
</comment>
<feature type="domain" description="Multidrug resistance protein MdtA-like barrel-sandwich hybrid" evidence="3">
    <location>
        <begin position="62"/>
        <end position="196"/>
    </location>
</feature>
<sequence>MRKTRILIGIAAGALALSSCQKQEAHEGTKPVAVITMKVGEEPQRRTASVTGDISARVQSDLSFRVSGRIIERFVDVGSVVKAGEILARIDPEEQRADVAVAQANLNSAKATELQAQLAFQRQQNLFTSNVTTQAALDSAQETLTTAEGSVASAQASLDSALDSLSYTELRADADGIITARDAEVGQVAQAAQAVFSLAHDGPRDAVFDVYESLYLHRAPGDEVKVSLLSDPRRTVMAKVREISPSIDTSTGTIRVKVNIEQSANLPLGAPVVGTFQSDTFTKMELPWSAMASIGSKPAVWVFDPASSTASLHPIEVAAYETGNFQVTSGIKPGDMVVIDGLKFIRPGEKLTSVEMKHQ</sequence>
<proteinExistence type="inferred from homology"/>
<evidence type="ECO:0000259" key="3">
    <source>
        <dbReference type="Pfam" id="PF25917"/>
    </source>
</evidence>
<dbReference type="Proteomes" id="UP001235269">
    <property type="component" value="Unassembled WGS sequence"/>
</dbReference>
<comment type="similarity">
    <text evidence="1">Belongs to the membrane fusion protein (MFP) (TC 8.A.1) family.</text>
</comment>